<dbReference type="PANTHER" id="PTHR33490">
    <property type="entry name" value="BLR5614 PROTEIN-RELATED"/>
    <property type="match status" value="1"/>
</dbReference>
<dbReference type="InterPro" id="IPR002931">
    <property type="entry name" value="Transglutaminase-like"/>
</dbReference>
<dbReference type="PANTHER" id="PTHR33490:SF6">
    <property type="entry name" value="SLL1049 PROTEIN"/>
    <property type="match status" value="1"/>
</dbReference>
<reference evidence="1 2" key="1">
    <citation type="journal article" date="2019" name="Int. J. Syst. Evol. Microbiol.">
        <title>Capsulimonas corticalis gen. nov., sp. nov., an aerobic capsulated bacterium, of a novel bacterial order, Capsulimonadales ord. nov., of the class Armatimonadia of the phylum Armatimonadetes.</title>
        <authorList>
            <person name="Li J."/>
            <person name="Kudo C."/>
            <person name="Tonouchi A."/>
        </authorList>
    </citation>
    <scope>NUCLEOTIDE SEQUENCE [LARGE SCALE GENOMIC DNA]</scope>
    <source>
        <strain evidence="1 2">AX-7</strain>
    </source>
</reference>
<protein>
    <submittedName>
        <fullName evidence="1">Uncharacterized protein</fullName>
    </submittedName>
</protein>
<dbReference type="SMART" id="SM00460">
    <property type="entry name" value="TGc"/>
    <property type="match status" value="1"/>
</dbReference>
<dbReference type="AlphaFoldDB" id="A0A402CP27"/>
<dbReference type="EMBL" id="AP025739">
    <property type="protein sequence ID" value="BDI33076.1"/>
    <property type="molecule type" value="Genomic_DNA"/>
</dbReference>
<dbReference type="Gene3D" id="3.10.620.30">
    <property type="match status" value="1"/>
</dbReference>
<dbReference type="Proteomes" id="UP000287394">
    <property type="component" value="Chromosome"/>
</dbReference>
<dbReference type="KEGG" id="ccot:CCAX7_51270"/>
<evidence type="ECO:0000313" key="2">
    <source>
        <dbReference type="Proteomes" id="UP000287394"/>
    </source>
</evidence>
<sequence length="342" mass="37423">MMARYFSLLLAAGIVCLSAPLAFAGGELPPVWHLEKDGPGVRMTAHLERRVVTDGEPVDTLFATPTPPTLPWQDHIVARMSVDGRPAGDQVTEGSAHKRKVTVAEFNQTKAVTVATDITAMVYRFRVVAGPPKAAVPDLSRAERAHSLASIGNLDYQTPKFQAYIARHDLTWRRHAGESLDDFIQRAARQVKNDFTYFDGDQDRHVSALAASCRGDCGAINGVFAAVMRQNGVPAQLWAGFRRLPTMPDAWQPHVIASVFVPKSGWLPVDLVSGDQVVFAMSGENNAVFVTHIDDGFVLNPKGWSTLCPDWMQPTAFYYRGGKIVSGLDCAAEIKFSKAYNP</sequence>
<dbReference type="SUPFAM" id="SSF54001">
    <property type="entry name" value="Cysteine proteinases"/>
    <property type="match status" value="1"/>
</dbReference>
<organism evidence="1 2">
    <name type="scientific">Capsulimonas corticalis</name>
    <dbReference type="NCBI Taxonomy" id="2219043"/>
    <lineage>
        <taxon>Bacteria</taxon>
        <taxon>Bacillati</taxon>
        <taxon>Armatimonadota</taxon>
        <taxon>Armatimonadia</taxon>
        <taxon>Capsulimonadales</taxon>
        <taxon>Capsulimonadaceae</taxon>
        <taxon>Capsulimonas</taxon>
    </lineage>
</organism>
<dbReference type="RefSeq" id="WP_165863886.1">
    <property type="nucleotide sequence ID" value="NZ_AP025739.1"/>
</dbReference>
<dbReference type="Pfam" id="PF01841">
    <property type="entry name" value="Transglut_core"/>
    <property type="match status" value="1"/>
</dbReference>
<name>A0A402CP27_9BACT</name>
<proteinExistence type="predicted"/>
<evidence type="ECO:0000313" key="1">
    <source>
        <dbReference type="EMBL" id="BDI33076.1"/>
    </source>
</evidence>
<keyword evidence="2" id="KW-1185">Reference proteome</keyword>
<accession>A0A402CP27</accession>
<gene>
    <name evidence="1" type="ORF">CCAX7_51270</name>
</gene>
<dbReference type="InterPro" id="IPR038765">
    <property type="entry name" value="Papain-like_cys_pep_sf"/>
</dbReference>